<evidence type="ECO:0000256" key="13">
    <source>
        <dbReference type="ARBA" id="ARBA00044502"/>
    </source>
</evidence>
<dbReference type="GO" id="GO:0030245">
    <property type="term" value="P:cellulose catabolic process"/>
    <property type="evidence" value="ECO:0007669"/>
    <property type="project" value="UniProtKB-KW"/>
</dbReference>
<protein>
    <recommendedName>
        <fullName evidence="15">lytic cellulose monooxygenase (C4-dehydrogenating)</fullName>
        <ecNumber evidence="15">1.14.99.56</ecNumber>
    </recommendedName>
</protein>
<keyword evidence="5" id="KW-0732">Signal</keyword>
<keyword evidence="19" id="KW-1185">Reference proteome</keyword>
<comment type="cofactor">
    <cofactor evidence="1">
        <name>Cu(2+)</name>
        <dbReference type="ChEBI" id="CHEBI:29036"/>
    </cofactor>
</comment>
<dbReference type="Proteomes" id="UP000267145">
    <property type="component" value="Unassembled WGS sequence"/>
</dbReference>
<dbReference type="EC" id="1.14.99.56" evidence="15"/>
<dbReference type="InterPro" id="IPR049892">
    <property type="entry name" value="AA9"/>
</dbReference>
<comment type="caution">
    <text evidence="18">The sequence shown here is derived from an EMBL/GenBank/DDBJ whole genome shotgun (WGS) entry which is preliminary data.</text>
</comment>
<feature type="compositionally biased region" description="Basic residues" evidence="16">
    <location>
        <begin position="353"/>
        <end position="368"/>
    </location>
</feature>
<dbReference type="Pfam" id="PF03443">
    <property type="entry name" value="AA9"/>
    <property type="match status" value="1"/>
</dbReference>
<dbReference type="STRING" id="1051616.A0A3M9Y1U9"/>
<keyword evidence="9" id="KW-0503">Monooxygenase</keyword>
<dbReference type="PANTHER" id="PTHR33353:SF36">
    <property type="entry name" value="ENDO-BETA-1,4-GLUCANASE D"/>
    <property type="match status" value="1"/>
</dbReference>
<organism evidence="18 19">
    <name type="scientific">Verticillium nonalfalfae</name>
    <dbReference type="NCBI Taxonomy" id="1051616"/>
    <lineage>
        <taxon>Eukaryota</taxon>
        <taxon>Fungi</taxon>
        <taxon>Dikarya</taxon>
        <taxon>Ascomycota</taxon>
        <taxon>Pezizomycotina</taxon>
        <taxon>Sordariomycetes</taxon>
        <taxon>Hypocreomycetidae</taxon>
        <taxon>Glomerellales</taxon>
        <taxon>Plectosphaerellaceae</taxon>
        <taxon>Verticillium</taxon>
    </lineage>
</organism>
<dbReference type="RefSeq" id="XP_028491268.1">
    <property type="nucleotide sequence ID" value="XM_028636543.1"/>
</dbReference>
<evidence type="ECO:0000256" key="15">
    <source>
        <dbReference type="ARBA" id="ARBA00047174"/>
    </source>
</evidence>
<keyword evidence="8" id="KW-0186">Copper</keyword>
<evidence type="ECO:0000256" key="3">
    <source>
        <dbReference type="ARBA" id="ARBA00022525"/>
    </source>
</evidence>
<accession>A0A3M9Y1U9</accession>
<feature type="domain" description="Auxiliary Activity family 9 catalytic" evidence="17">
    <location>
        <begin position="22"/>
        <end position="236"/>
    </location>
</feature>
<dbReference type="GO" id="GO:0005576">
    <property type="term" value="C:extracellular region"/>
    <property type="evidence" value="ECO:0007669"/>
    <property type="project" value="UniProtKB-SubCell"/>
</dbReference>
<dbReference type="Gene3D" id="2.70.50.70">
    <property type="match status" value="1"/>
</dbReference>
<evidence type="ECO:0000256" key="6">
    <source>
        <dbReference type="ARBA" id="ARBA00023001"/>
    </source>
</evidence>
<evidence type="ECO:0000256" key="7">
    <source>
        <dbReference type="ARBA" id="ARBA00023002"/>
    </source>
</evidence>
<feature type="compositionally biased region" description="Low complexity" evidence="16">
    <location>
        <begin position="281"/>
        <end position="298"/>
    </location>
</feature>
<dbReference type="InterPro" id="IPR005103">
    <property type="entry name" value="AA9_LPMO"/>
</dbReference>
<sequence length="376" mass="37993">MPSFKTNALLSAVAGAASVMAHGHVESIIADGTQYEAFGLSNAYNANHAPLVGWSTTALDNGFVAPSAFGTGDIACHRGATNAEGTAVVAAGGEIFLQWDTWPESHKGPVIDYLASCGSGDCTTVDKASLEFFKIAEVGLISGAGSSGTWASDVLIEQGNGWLVKIPATLAAGDYVLRHEIIALHASGQPDGAQNYPQCINIRVTGGGSELPTGTVATSLYTAEDAGILYDLYSSTSYEIPGPAAPAIASAVEQAVPAATATSPAVVGGGSGSAPAPAPSSPAETETPAAPVETEAPVAPAPSAPVEEPSAPAPAPSAPVEEPTAPAPVPSAPVEEPVEEPTPEVPAECPAAARRRARRAARRARRHARDVQAARL</sequence>
<evidence type="ECO:0000256" key="2">
    <source>
        <dbReference type="ARBA" id="ARBA00004613"/>
    </source>
</evidence>
<evidence type="ECO:0000256" key="5">
    <source>
        <dbReference type="ARBA" id="ARBA00022729"/>
    </source>
</evidence>
<evidence type="ECO:0000256" key="12">
    <source>
        <dbReference type="ARBA" id="ARBA00023326"/>
    </source>
</evidence>
<dbReference type="EMBL" id="RBVV01000156">
    <property type="protein sequence ID" value="RNJ53110.1"/>
    <property type="molecule type" value="Genomic_DNA"/>
</dbReference>
<evidence type="ECO:0000256" key="1">
    <source>
        <dbReference type="ARBA" id="ARBA00001973"/>
    </source>
</evidence>
<dbReference type="PANTHER" id="PTHR33353">
    <property type="entry name" value="PUTATIVE (AFU_ORTHOLOGUE AFUA_1G12560)-RELATED"/>
    <property type="match status" value="1"/>
</dbReference>
<evidence type="ECO:0000256" key="9">
    <source>
        <dbReference type="ARBA" id="ARBA00023033"/>
    </source>
</evidence>
<feature type="region of interest" description="Disordered" evidence="16">
    <location>
        <begin position="263"/>
        <end position="376"/>
    </location>
</feature>
<dbReference type="GO" id="GO:0046872">
    <property type="term" value="F:metal ion binding"/>
    <property type="evidence" value="ECO:0007669"/>
    <property type="project" value="UniProtKB-KW"/>
</dbReference>
<comment type="similarity">
    <text evidence="13">Belongs to the polysaccharide monooxygenase AA9 family.</text>
</comment>
<comment type="subcellular location">
    <subcellularLocation>
        <location evidence="2">Secreted</location>
    </subcellularLocation>
</comment>
<keyword evidence="4" id="KW-0479">Metal-binding</keyword>
<dbReference type="AlphaFoldDB" id="A0A3M9Y1U9"/>
<evidence type="ECO:0000256" key="16">
    <source>
        <dbReference type="SAM" id="MobiDB-lite"/>
    </source>
</evidence>
<comment type="catalytic activity">
    <reaction evidence="14">
        <text>[(1-&gt;4)-beta-D-glucosyl]n+m + reduced acceptor + O2 = 4-dehydro-beta-D-glucosyl-[(1-&gt;4)-beta-D-glucosyl]n-1 + [(1-&gt;4)-beta-D-glucosyl]m + acceptor + H2O.</text>
        <dbReference type="EC" id="1.14.99.56"/>
    </reaction>
</comment>
<keyword evidence="11" id="KW-0119">Carbohydrate metabolism</keyword>
<name>A0A3M9Y1U9_9PEZI</name>
<keyword evidence="10" id="KW-1015">Disulfide bond</keyword>
<dbReference type="GO" id="GO:0004497">
    <property type="term" value="F:monooxygenase activity"/>
    <property type="evidence" value="ECO:0007669"/>
    <property type="project" value="UniProtKB-KW"/>
</dbReference>
<evidence type="ECO:0000313" key="19">
    <source>
        <dbReference type="Proteomes" id="UP000267145"/>
    </source>
</evidence>
<dbReference type="GeneID" id="39606022"/>
<evidence type="ECO:0000256" key="10">
    <source>
        <dbReference type="ARBA" id="ARBA00023157"/>
    </source>
</evidence>
<evidence type="ECO:0000256" key="14">
    <source>
        <dbReference type="ARBA" id="ARBA00045077"/>
    </source>
</evidence>
<evidence type="ECO:0000256" key="4">
    <source>
        <dbReference type="ARBA" id="ARBA00022723"/>
    </source>
</evidence>
<evidence type="ECO:0000256" key="11">
    <source>
        <dbReference type="ARBA" id="ARBA00023277"/>
    </source>
</evidence>
<keyword evidence="3" id="KW-0964">Secreted</keyword>
<gene>
    <name evidence="18" type="ORF">D7B24_002333</name>
</gene>
<keyword evidence="7" id="KW-0560">Oxidoreductase</keyword>
<dbReference type="CDD" id="cd21175">
    <property type="entry name" value="LPMO_AA9"/>
    <property type="match status" value="1"/>
</dbReference>
<keyword evidence="12" id="KW-0624">Polysaccharide degradation</keyword>
<proteinExistence type="inferred from homology"/>
<reference evidence="18 19" key="1">
    <citation type="submission" date="2018-10" db="EMBL/GenBank/DDBJ databases">
        <title>Genome sequence of Verticillium nonalfalfae VnAa140.</title>
        <authorList>
            <person name="Stajich J.E."/>
            <person name="Kasson M.T."/>
        </authorList>
    </citation>
    <scope>NUCLEOTIDE SEQUENCE [LARGE SCALE GENOMIC DNA]</scope>
    <source>
        <strain evidence="18 19">VnAa140</strain>
    </source>
</reference>
<evidence type="ECO:0000256" key="8">
    <source>
        <dbReference type="ARBA" id="ARBA00023008"/>
    </source>
</evidence>
<keyword evidence="6" id="KW-0136">Cellulose degradation</keyword>
<evidence type="ECO:0000313" key="18">
    <source>
        <dbReference type="EMBL" id="RNJ53110.1"/>
    </source>
</evidence>
<evidence type="ECO:0000259" key="17">
    <source>
        <dbReference type="Pfam" id="PF03443"/>
    </source>
</evidence>